<dbReference type="GO" id="GO:0032993">
    <property type="term" value="C:protein-DNA complex"/>
    <property type="evidence" value="ECO:0007669"/>
    <property type="project" value="TreeGrafter"/>
</dbReference>
<evidence type="ECO:0000256" key="1">
    <source>
        <dbReference type="ARBA" id="ARBA00022553"/>
    </source>
</evidence>
<dbReference type="EMBL" id="KJ631387">
    <property type="protein sequence ID" value="AIF26003.1"/>
    <property type="molecule type" value="Genomic_DNA"/>
</dbReference>
<evidence type="ECO:0000256" key="6">
    <source>
        <dbReference type="PROSITE-ProRule" id="PRU00169"/>
    </source>
</evidence>
<dbReference type="PANTHER" id="PTHR48111">
    <property type="entry name" value="REGULATOR OF RPOS"/>
    <property type="match status" value="1"/>
</dbReference>
<dbReference type="Pfam" id="PF00072">
    <property type="entry name" value="Response_reg"/>
    <property type="match status" value="1"/>
</dbReference>
<dbReference type="GO" id="GO:0005829">
    <property type="term" value="C:cytosol"/>
    <property type="evidence" value="ECO:0007669"/>
    <property type="project" value="TreeGrafter"/>
</dbReference>
<dbReference type="InterPro" id="IPR039420">
    <property type="entry name" value="WalR-like"/>
</dbReference>
<keyword evidence="4 7" id="KW-0238">DNA-binding</keyword>
<feature type="domain" description="OmpR/PhoB-type" evidence="9">
    <location>
        <begin position="124"/>
        <end position="218"/>
    </location>
</feature>
<evidence type="ECO:0000256" key="2">
    <source>
        <dbReference type="ARBA" id="ARBA00023012"/>
    </source>
</evidence>
<evidence type="ECO:0000259" key="8">
    <source>
        <dbReference type="PROSITE" id="PS50110"/>
    </source>
</evidence>
<evidence type="ECO:0000313" key="10">
    <source>
        <dbReference type="EMBL" id="AIF26003.1"/>
    </source>
</evidence>
<keyword evidence="1 6" id="KW-0597">Phosphoprotein</keyword>
<feature type="domain" description="Response regulatory" evidence="8">
    <location>
        <begin position="4"/>
        <end position="117"/>
    </location>
</feature>
<dbReference type="PROSITE" id="PS51755">
    <property type="entry name" value="OMPR_PHOB"/>
    <property type="match status" value="1"/>
</dbReference>
<keyword evidence="3" id="KW-0805">Transcription regulation</keyword>
<dbReference type="GO" id="GO:0000976">
    <property type="term" value="F:transcription cis-regulatory region binding"/>
    <property type="evidence" value="ECO:0007669"/>
    <property type="project" value="TreeGrafter"/>
</dbReference>
<evidence type="ECO:0000259" key="9">
    <source>
        <dbReference type="PROSITE" id="PS51755"/>
    </source>
</evidence>
<dbReference type="SUPFAM" id="SSF52172">
    <property type="entry name" value="CheY-like"/>
    <property type="match status" value="1"/>
</dbReference>
<evidence type="ECO:0000256" key="5">
    <source>
        <dbReference type="ARBA" id="ARBA00023163"/>
    </source>
</evidence>
<dbReference type="Pfam" id="PF00486">
    <property type="entry name" value="Trans_reg_C"/>
    <property type="match status" value="1"/>
</dbReference>
<keyword evidence="5" id="KW-0804">Transcription</keyword>
<dbReference type="GO" id="GO:0006355">
    <property type="term" value="P:regulation of DNA-templated transcription"/>
    <property type="evidence" value="ECO:0007669"/>
    <property type="project" value="InterPro"/>
</dbReference>
<feature type="DNA-binding region" description="OmpR/PhoB-type" evidence="7">
    <location>
        <begin position="124"/>
        <end position="218"/>
    </location>
</feature>
<dbReference type="InterPro" id="IPR011006">
    <property type="entry name" value="CheY-like_superfamily"/>
</dbReference>
<reference evidence="10" key="1">
    <citation type="submission" date="2014-03" db="EMBL/GenBank/DDBJ databases">
        <title>A sequence of cellulolytic fosmid clone of goat rumen metagenome.</title>
        <authorList>
            <person name="Lee K.-T."/>
            <person name="Kim J.-Y."/>
            <person name="Kim Y.-J."/>
            <person name="Ahn J.-H."/>
            <person name="Park M.-N."/>
            <person name="Kim J.-H."/>
            <person name="Kim T.-H."/>
        </authorList>
    </citation>
    <scope>NUCLEOTIDE SEQUENCE</scope>
</reference>
<dbReference type="PROSITE" id="PS50110">
    <property type="entry name" value="RESPONSE_REGULATORY"/>
    <property type="match status" value="1"/>
</dbReference>
<dbReference type="InterPro" id="IPR036388">
    <property type="entry name" value="WH-like_DNA-bd_sf"/>
</dbReference>
<feature type="modified residue" description="4-aspartylphosphate" evidence="6">
    <location>
        <position position="52"/>
    </location>
</feature>
<dbReference type="CDD" id="cd00383">
    <property type="entry name" value="trans_reg_C"/>
    <property type="match status" value="1"/>
</dbReference>
<dbReference type="SMART" id="SM00448">
    <property type="entry name" value="REC"/>
    <property type="match status" value="1"/>
</dbReference>
<dbReference type="InterPro" id="IPR001867">
    <property type="entry name" value="OmpR/PhoB-type_DNA-bd"/>
</dbReference>
<organism evidence="10">
    <name type="scientific">uncultured bacterium Ad_113_I18_contig1</name>
    <dbReference type="NCBI Taxonomy" id="1489297"/>
    <lineage>
        <taxon>Bacteria</taxon>
        <taxon>environmental samples</taxon>
    </lineage>
</organism>
<accession>A0A0B4N113</accession>
<dbReference type="InterPro" id="IPR001789">
    <property type="entry name" value="Sig_transdc_resp-reg_receiver"/>
</dbReference>
<evidence type="ECO:0000256" key="7">
    <source>
        <dbReference type="PROSITE-ProRule" id="PRU01091"/>
    </source>
</evidence>
<dbReference type="Gene3D" id="6.10.250.690">
    <property type="match status" value="1"/>
</dbReference>
<name>A0A0B4N113_9BACT</name>
<dbReference type="SUPFAM" id="SSF46894">
    <property type="entry name" value="C-terminal effector domain of the bipartite response regulators"/>
    <property type="match status" value="1"/>
</dbReference>
<dbReference type="InterPro" id="IPR016032">
    <property type="entry name" value="Sig_transdc_resp-reg_C-effctor"/>
</dbReference>
<keyword evidence="2" id="KW-0902">Two-component regulatory system</keyword>
<sequence length="219" mass="24704">MNPVLLLIEDDPVLRGGLVELFSREGYRVIEAGSLREARTKLDGSVQGIVMDVGLPDGDGVSLCREWRAQGETRPILFLTAKDEEFDVVRGLDSGGNDYVTKPFRMQELLSRVRVLLRGSQPKKAALSRTGFDLDEERMQVQKNGEALQLTLTEYKILTMLLESKTVVPRNRLLEVLWDDGGKFIDDNTLSVHMSRLREKVGADHIRTVRGVGYQWSDM</sequence>
<dbReference type="Gene3D" id="3.40.50.2300">
    <property type="match status" value="1"/>
</dbReference>
<dbReference type="SMART" id="SM00862">
    <property type="entry name" value="Trans_reg_C"/>
    <property type="match status" value="1"/>
</dbReference>
<dbReference type="PANTHER" id="PTHR48111:SF1">
    <property type="entry name" value="TWO-COMPONENT RESPONSE REGULATOR ORR33"/>
    <property type="match status" value="1"/>
</dbReference>
<dbReference type="AlphaFoldDB" id="A0A0B4N113"/>
<dbReference type="Gene3D" id="1.10.10.10">
    <property type="entry name" value="Winged helix-like DNA-binding domain superfamily/Winged helix DNA-binding domain"/>
    <property type="match status" value="1"/>
</dbReference>
<protein>
    <submittedName>
        <fullName evidence="10">Putative two component transcriptional regulator winged helix family</fullName>
    </submittedName>
</protein>
<evidence type="ECO:0000256" key="4">
    <source>
        <dbReference type="ARBA" id="ARBA00023125"/>
    </source>
</evidence>
<evidence type="ECO:0000256" key="3">
    <source>
        <dbReference type="ARBA" id="ARBA00023015"/>
    </source>
</evidence>
<proteinExistence type="predicted"/>
<dbReference type="GO" id="GO:0000156">
    <property type="term" value="F:phosphorelay response regulator activity"/>
    <property type="evidence" value="ECO:0007669"/>
    <property type="project" value="TreeGrafter"/>
</dbReference>